<evidence type="ECO:0000256" key="4">
    <source>
        <dbReference type="ARBA" id="ARBA00010584"/>
    </source>
</evidence>
<sequence>MSAARPTIAVVGATGQVGTVMLRLLTERKVPVGELRLFASARSAGRSMTWTDGEGHERTVTVEDVAATSTEELQGIDIALFSAGGSTSREHASRFAESGAVVIDNSSAFRRDPEVPLVVSEVNPDAARTRPKGIIANPNCTTMAAMPVLRPLHEAAGLVALQVATYQAVSGSGLAGVDELAGQVRAATAAGEGAMEQLVHDGSALDGTLPPPSAYPETIAFNALAMAGELVDDGSGETSEEQKLRHESRKILGIEELAVAGTCVRIPVFTGHALAIHARFENPLAAAEAERLLADAPGVRLTEIPSPLAAAGADEVLVGRLRADQSVPEGKGLALFVAGDNLRKGAALNAVQVAEVLLEQGVGA</sequence>
<dbReference type="UniPathway" id="UPA00034">
    <property type="reaction ID" value="UER00016"/>
</dbReference>
<dbReference type="InterPro" id="IPR012280">
    <property type="entry name" value="Semialdhyde_DH_dimer_dom"/>
</dbReference>
<keyword evidence="7 15" id="KW-0028">Amino-acid biosynthesis</keyword>
<keyword evidence="11 15" id="KW-0560">Oxidoreductase</keyword>
<evidence type="ECO:0000313" key="18">
    <source>
        <dbReference type="EMBL" id="SNC62158.1"/>
    </source>
</evidence>
<keyword evidence="12 15" id="KW-0457">Lysine biosynthesis</keyword>
<dbReference type="Pfam" id="PF02774">
    <property type="entry name" value="Semialdhyde_dhC"/>
    <property type="match status" value="1"/>
</dbReference>
<dbReference type="PANTHER" id="PTHR46278:SF2">
    <property type="entry name" value="ASPARTATE-SEMIALDEHYDE DEHYDROGENASE"/>
    <property type="match status" value="1"/>
</dbReference>
<evidence type="ECO:0000256" key="3">
    <source>
        <dbReference type="ARBA" id="ARBA00005097"/>
    </source>
</evidence>
<dbReference type="SMART" id="SM00859">
    <property type="entry name" value="Semialdhyde_dh"/>
    <property type="match status" value="1"/>
</dbReference>
<dbReference type="SUPFAM" id="SSF51735">
    <property type="entry name" value="NAD(P)-binding Rossmann-fold domains"/>
    <property type="match status" value="1"/>
</dbReference>
<feature type="active site" description="Proton acceptor" evidence="15 16">
    <location>
        <position position="272"/>
    </location>
</feature>
<dbReference type="RefSeq" id="WP_088817609.1">
    <property type="nucleotide sequence ID" value="NZ_FYEZ01000001.1"/>
</dbReference>
<dbReference type="GO" id="GO:0009097">
    <property type="term" value="P:isoleucine biosynthetic process"/>
    <property type="evidence" value="ECO:0007669"/>
    <property type="project" value="UniProtKB-UniRule"/>
</dbReference>
<evidence type="ECO:0000256" key="1">
    <source>
        <dbReference type="ARBA" id="ARBA00005021"/>
    </source>
</evidence>
<comment type="similarity">
    <text evidence="4 15">Belongs to the aspartate-semialdehyde dehydrogenase family.</text>
</comment>
<comment type="subunit">
    <text evidence="5 15">Homodimer.</text>
</comment>
<evidence type="ECO:0000313" key="19">
    <source>
        <dbReference type="Proteomes" id="UP000198122"/>
    </source>
</evidence>
<dbReference type="GO" id="GO:0050661">
    <property type="term" value="F:NADP binding"/>
    <property type="evidence" value="ECO:0007669"/>
    <property type="project" value="UniProtKB-UniRule"/>
</dbReference>
<comment type="pathway">
    <text evidence="1 15">Amino-acid biosynthesis; L-methionine biosynthesis via de novo pathway; L-homoserine from L-aspartate: step 2/3.</text>
</comment>
<dbReference type="Gene3D" id="3.30.360.10">
    <property type="entry name" value="Dihydrodipicolinate Reductase, domain 2"/>
    <property type="match status" value="1"/>
</dbReference>
<evidence type="ECO:0000256" key="10">
    <source>
        <dbReference type="ARBA" id="ARBA00022915"/>
    </source>
</evidence>
<proteinExistence type="inferred from homology"/>
<dbReference type="InterPro" id="IPR012080">
    <property type="entry name" value="Asp_semialdehyde_DH"/>
</dbReference>
<dbReference type="EMBL" id="FYEZ01000001">
    <property type="protein sequence ID" value="SNC62158.1"/>
    <property type="molecule type" value="Genomic_DNA"/>
</dbReference>
<keyword evidence="13 15" id="KW-0486">Methionine biosynthesis</keyword>
<evidence type="ECO:0000259" key="17">
    <source>
        <dbReference type="SMART" id="SM00859"/>
    </source>
</evidence>
<evidence type="ECO:0000256" key="15">
    <source>
        <dbReference type="HAMAP-Rule" id="MF_02121"/>
    </source>
</evidence>
<keyword evidence="19" id="KW-1185">Reference proteome</keyword>
<dbReference type="PROSITE" id="PS01103">
    <property type="entry name" value="ASD"/>
    <property type="match status" value="1"/>
</dbReference>
<feature type="active site" description="Acyl-thioester intermediate" evidence="15 16">
    <location>
        <position position="140"/>
    </location>
</feature>
<dbReference type="InterPro" id="IPR005986">
    <property type="entry name" value="Asp_semialdehyde_DH_beta"/>
</dbReference>
<dbReference type="GO" id="GO:0051287">
    <property type="term" value="F:NAD binding"/>
    <property type="evidence" value="ECO:0007669"/>
    <property type="project" value="InterPro"/>
</dbReference>
<feature type="binding site" evidence="15">
    <location>
        <begin position="170"/>
        <end position="171"/>
    </location>
    <ligand>
        <name>NADP(+)</name>
        <dbReference type="ChEBI" id="CHEBI:58349"/>
    </ligand>
</feature>
<comment type="function">
    <text evidence="15">Catalyzes the NADPH-dependent formation of L-aspartate-semialdehyde (L-ASA) by the reductive dephosphorylation of L-aspartyl-4-phosphate.</text>
</comment>
<feature type="binding site" evidence="15">
    <location>
        <position position="341"/>
    </location>
    <ligand>
        <name>NADP(+)</name>
        <dbReference type="ChEBI" id="CHEBI:58349"/>
    </ligand>
</feature>
<dbReference type="Pfam" id="PF01118">
    <property type="entry name" value="Semialdhyde_dh"/>
    <property type="match status" value="1"/>
</dbReference>
<dbReference type="OrthoDB" id="9805684at2"/>
<reference evidence="18 19" key="1">
    <citation type="submission" date="2017-06" db="EMBL/GenBank/DDBJ databases">
        <authorList>
            <person name="Kim H.J."/>
            <person name="Triplett B.A."/>
        </authorList>
    </citation>
    <scope>NUCLEOTIDE SEQUENCE [LARGE SCALE GENOMIC DNA]</scope>
    <source>
        <strain evidence="18 19">DSM 22179</strain>
    </source>
</reference>
<dbReference type="NCBIfam" id="TIGR01296">
    <property type="entry name" value="asd_B"/>
    <property type="match status" value="1"/>
</dbReference>
<feature type="binding site" evidence="15">
    <location>
        <position position="167"/>
    </location>
    <ligand>
        <name>substrate</name>
    </ligand>
</feature>
<dbReference type="GO" id="GO:0071266">
    <property type="term" value="P:'de novo' L-methionine biosynthetic process"/>
    <property type="evidence" value="ECO:0007669"/>
    <property type="project" value="UniProtKB-UniRule"/>
</dbReference>
<feature type="binding site" evidence="15">
    <location>
        <position position="110"/>
    </location>
    <ligand>
        <name>phosphate</name>
        <dbReference type="ChEBI" id="CHEBI:43474"/>
    </ligand>
</feature>
<dbReference type="GO" id="GO:0046983">
    <property type="term" value="F:protein dimerization activity"/>
    <property type="evidence" value="ECO:0007669"/>
    <property type="project" value="InterPro"/>
</dbReference>
<keyword evidence="9 15" id="KW-0521">NADP</keyword>
<comment type="pathway">
    <text evidence="3 15">Amino-acid biosynthesis; L-threonine biosynthesis; L-threonine from L-aspartate: step 2/5.</text>
</comment>
<evidence type="ECO:0000256" key="11">
    <source>
        <dbReference type="ARBA" id="ARBA00023002"/>
    </source>
</evidence>
<feature type="binding site" evidence="15">
    <location>
        <begin position="42"/>
        <end position="43"/>
    </location>
    <ligand>
        <name>NADP(+)</name>
        <dbReference type="ChEBI" id="CHEBI:58349"/>
    </ligand>
</feature>
<dbReference type="UniPathway" id="UPA00051">
    <property type="reaction ID" value="UER00464"/>
</dbReference>
<feature type="binding site" evidence="15">
    <location>
        <position position="265"/>
    </location>
    <ligand>
        <name>substrate</name>
    </ligand>
</feature>
<comment type="catalytic activity">
    <reaction evidence="14 15">
        <text>L-aspartate 4-semialdehyde + phosphate + NADP(+) = 4-phospho-L-aspartate + NADPH + H(+)</text>
        <dbReference type="Rhea" id="RHEA:24284"/>
        <dbReference type="ChEBI" id="CHEBI:15378"/>
        <dbReference type="ChEBI" id="CHEBI:43474"/>
        <dbReference type="ChEBI" id="CHEBI:57535"/>
        <dbReference type="ChEBI" id="CHEBI:57783"/>
        <dbReference type="ChEBI" id="CHEBI:58349"/>
        <dbReference type="ChEBI" id="CHEBI:537519"/>
        <dbReference type="EC" id="1.2.1.11"/>
    </reaction>
</comment>
<evidence type="ECO:0000256" key="8">
    <source>
        <dbReference type="ARBA" id="ARBA00022697"/>
    </source>
</evidence>
<evidence type="ECO:0000256" key="9">
    <source>
        <dbReference type="ARBA" id="ARBA00022857"/>
    </source>
</evidence>
<evidence type="ECO:0000256" key="13">
    <source>
        <dbReference type="ARBA" id="ARBA00023167"/>
    </source>
</evidence>
<dbReference type="PANTHER" id="PTHR46278">
    <property type="entry name" value="DEHYDROGENASE, PUTATIVE-RELATED"/>
    <property type="match status" value="1"/>
</dbReference>
<evidence type="ECO:0000256" key="6">
    <source>
        <dbReference type="ARBA" id="ARBA00013120"/>
    </source>
</evidence>
<dbReference type="SUPFAM" id="SSF55347">
    <property type="entry name" value="Glyceraldehyde-3-phosphate dehydrogenase-like, C-terminal domain"/>
    <property type="match status" value="1"/>
</dbReference>
<protein>
    <recommendedName>
        <fullName evidence="6 15">Aspartate-semialdehyde dehydrogenase</fullName>
        <shortName evidence="15">ASA dehydrogenase</shortName>
        <shortName evidence="15">ASADH</shortName>
        <ecNumber evidence="6 15">1.2.1.11</ecNumber>
    </recommendedName>
    <alternativeName>
        <fullName evidence="15">Aspartate-beta-semialdehyde dehydrogenase</fullName>
    </alternativeName>
</protein>
<dbReference type="UniPathway" id="UPA00050">
    <property type="reaction ID" value="UER00463"/>
</dbReference>
<accession>A0A212T7Z8</accession>
<comment type="caution">
    <text evidence="15">Lacks conserved residue(s) required for the propagation of feature annotation.</text>
</comment>
<organism evidence="18 19">
    <name type="scientific">Kytococcus aerolatus</name>
    <dbReference type="NCBI Taxonomy" id="592308"/>
    <lineage>
        <taxon>Bacteria</taxon>
        <taxon>Bacillati</taxon>
        <taxon>Actinomycetota</taxon>
        <taxon>Actinomycetes</taxon>
        <taxon>Micrococcales</taxon>
        <taxon>Kytococcaceae</taxon>
        <taxon>Kytococcus</taxon>
    </lineage>
</organism>
<comment type="pathway">
    <text evidence="2 15">Amino-acid biosynthesis; L-lysine biosynthesis via DAP pathway; (S)-tetrahydrodipicolinate from L-aspartate: step 2/4.</text>
</comment>
<evidence type="ECO:0000256" key="12">
    <source>
        <dbReference type="ARBA" id="ARBA00023154"/>
    </source>
</evidence>
<dbReference type="PIRSF" id="PIRSF000148">
    <property type="entry name" value="ASA_dh"/>
    <property type="match status" value="1"/>
</dbReference>
<keyword evidence="10 15" id="KW-0220">Diaminopimelate biosynthesis</keyword>
<gene>
    <name evidence="15" type="primary">asd</name>
    <name evidence="18" type="ORF">SAMN05445756_0631</name>
</gene>
<dbReference type="AlphaFoldDB" id="A0A212T7Z8"/>
<dbReference type="Gene3D" id="3.40.50.720">
    <property type="entry name" value="NAD(P)-binding Rossmann-like Domain"/>
    <property type="match status" value="1"/>
</dbReference>
<dbReference type="GO" id="GO:0009088">
    <property type="term" value="P:threonine biosynthetic process"/>
    <property type="evidence" value="ECO:0007669"/>
    <property type="project" value="UniProtKB-UniRule"/>
</dbReference>
<evidence type="ECO:0000256" key="5">
    <source>
        <dbReference type="ARBA" id="ARBA00011738"/>
    </source>
</evidence>
<dbReference type="GO" id="GO:0004073">
    <property type="term" value="F:aspartate-semialdehyde dehydrogenase activity"/>
    <property type="evidence" value="ECO:0007669"/>
    <property type="project" value="UniProtKB-UniRule"/>
</dbReference>
<dbReference type="InterPro" id="IPR036291">
    <property type="entry name" value="NAD(P)-bd_dom_sf"/>
</dbReference>
<dbReference type="NCBIfam" id="NF011456">
    <property type="entry name" value="PRK14874.1"/>
    <property type="match status" value="1"/>
</dbReference>
<dbReference type="CDD" id="cd02316">
    <property type="entry name" value="VcASADH2_like_N"/>
    <property type="match status" value="1"/>
</dbReference>
<evidence type="ECO:0000256" key="7">
    <source>
        <dbReference type="ARBA" id="ARBA00022605"/>
    </source>
</evidence>
<dbReference type="GO" id="GO:0019877">
    <property type="term" value="P:diaminopimelate biosynthetic process"/>
    <property type="evidence" value="ECO:0007669"/>
    <property type="project" value="UniProtKB-UniRule"/>
</dbReference>
<dbReference type="Proteomes" id="UP000198122">
    <property type="component" value="Unassembled WGS sequence"/>
</dbReference>
<evidence type="ECO:0000256" key="16">
    <source>
        <dbReference type="PIRSR" id="PIRSR000148-1"/>
    </source>
</evidence>
<dbReference type="GO" id="GO:0009089">
    <property type="term" value="P:lysine biosynthetic process via diaminopimelate"/>
    <property type="evidence" value="ECO:0007669"/>
    <property type="project" value="UniProtKB-UniRule"/>
</dbReference>
<evidence type="ECO:0000256" key="14">
    <source>
        <dbReference type="ARBA" id="ARBA00047891"/>
    </source>
</evidence>
<feature type="binding site" evidence="15">
    <location>
        <begin position="14"/>
        <end position="17"/>
    </location>
    <ligand>
        <name>NADP(+)</name>
        <dbReference type="ChEBI" id="CHEBI:58349"/>
    </ligand>
</feature>
<evidence type="ECO:0000256" key="2">
    <source>
        <dbReference type="ARBA" id="ARBA00005076"/>
    </source>
</evidence>
<name>A0A212T7Z8_9MICO</name>
<dbReference type="InterPro" id="IPR000319">
    <property type="entry name" value="Asp-semialdehyde_DH_CS"/>
</dbReference>
<dbReference type="InterPro" id="IPR000534">
    <property type="entry name" value="Semialdehyde_DH_NAD-bd"/>
</dbReference>
<feature type="domain" description="Semialdehyde dehydrogenase NAD-binding" evidence="17">
    <location>
        <begin position="7"/>
        <end position="130"/>
    </location>
</feature>
<dbReference type="EC" id="1.2.1.11" evidence="6 15"/>
<keyword evidence="8 15" id="KW-0791">Threonine biosynthesis</keyword>
<dbReference type="HAMAP" id="MF_02121">
    <property type="entry name" value="ASADH"/>
    <property type="match status" value="1"/>
</dbReference>